<comment type="function">
    <text evidence="7 8">Catalyzes the hydrolytic deamination of guanine, producing xanthine and ammonia.</text>
</comment>
<evidence type="ECO:0000313" key="10">
    <source>
        <dbReference type="EMBL" id="KUJ14410.1"/>
    </source>
</evidence>
<evidence type="ECO:0000313" key="11">
    <source>
        <dbReference type="Proteomes" id="UP000070700"/>
    </source>
</evidence>
<dbReference type="Proteomes" id="UP000070700">
    <property type="component" value="Unassembled WGS sequence"/>
</dbReference>
<name>A0A194X2I7_MOLSC</name>
<dbReference type="Pfam" id="PF01979">
    <property type="entry name" value="Amidohydro_1"/>
    <property type="match status" value="1"/>
</dbReference>
<evidence type="ECO:0000259" key="9">
    <source>
        <dbReference type="Pfam" id="PF01979"/>
    </source>
</evidence>
<dbReference type="KEGG" id="psco:LY89DRAFT_138290"/>
<dbReference type="PANTHER" id="PTHR11271">
    <property type="entry name" value="GUANINE DEAMINASE"/>
    <property type="match status" value="1"/>
</dbReference>
<dbReference type="InParanoid" id="A0A194X2I7"/>
<dbReference type="Gene3D" id="2.30.40.10">
    <property type="entry name" value="Urease, subunit C, domain 1"/>
    <property type="match status" value="1"/>
</dbReference>
<reference evidence="10 11" key="1">
    <citation type="submission" date="2015-10" db="EMBL/GenBank/DDBJ databases">
        <title>Full genome of DAOMC 229536 Phialocephala scopiformis, a fungal endophyte of spruce producing the potent anti-insectan compound rugulosin.</title>
        <authorList>
            <consortium name="DOE Joint Genome Institute"/>
            <person name="Walker A.K."/>
            <person name="Frasz S.L."/>
            <person name="Seifert K.A."/>
            <person name="Miller J.D."/>
            <person name="Mondo S.J."/>
            <person name="Labutti K."/>
            <person name="Lipzen A."/>
            <person name="Dockter R."/>
            <person name="Kennedy M."/>
            <person name="Grigoriev I.V."/>
            <person name="Spatafora J.W."/>
        </authorList>
    </citation>
    <scope>NUCLEOTIDE SEQUENCE [LARGE SCALE GENOMIC DNA]</scope>
    <source>
        <strain evidence="10 11">CBS 120377</strain>
    </source>
</reference>
<dbReference type="FunCoup" id="A0A194X2I7">
    <property type="interactions" value="156"/>
</dbReference>
<evidence type="ECO:0000256" key="6">
    <source>
        <dbReference type="ARBA" id="ARBA00051148"/>
    </source>
</evidence>
<feature type="domain" description="Amidohydrolase-related" evidence="9">
    <location>
        <begin position="79"/>
        <end position="460"/>
    </location>
</feature>
<evidence type="ECO:0000256" key="2">
    <source>
        <dbReference type="ARBA" id="ARBA00006745"/>
    </source>
</evidence>
<sequence length="464" mass="50790">MSSAHKQKSVFVGSFVHSKSLEVLEVLHDLAVFVDEKGVIVAIEEHCDKQQALQVIAPKLGWTIGDVSVRVAAPGQFFFPGFIDTHIHAPQYPNVGIFGKTTLLDWLNTYTFPMESSLSSISKAKRVYTRCIQRTLSHGTTTASYYATISVPSTNLLSDLCLTLGQRAFIGRCCMDSLAPDYYRDESAATSIADTKATMDHIAKIDPTNALITPIITPRFAPACTRELMHGLGALQKETGFPVQTHISENKNEVKLVKEMFPGFESYTHVYDGHGLLTPKTILAHAVHLTEAEVDLIKAREGKISHCPCSNSAITSGTAKVRMMLNKGLDIGLGTDVSGGYSPSILEAVRQASLVSRHVAMEGDDDSKLSIEEVLYLGTKGGAKVVGLEDKIGSFGLGMEWDAQLIGLGNVPVDVDQDGIEEESPVDIFGWENWEERIAKWVFNGDDRNTLAVWVKGRLVHERK</sequence>
<dbReference type="SUPFAM" id="SSF51556">
    <property type="entry name" value="Metallo-dependent hydrolases"/>
    <property type="match status" value="1"/>
</dbReference>
<dbReference type="InterPro" id="IPR032466">
    <property type="entry name" value="Metal_Hydrolase"/>
</dbReference>
<dbReference type="UniPathway" id="UPA00603">
    <property type="reaction ID" value="UER00660"/>
</dbReference>
<dbReference type="RefSeq" id="XP_018068765.1">
    <property type="nucleotide sequence ID" value="XM_018205295.1"/>
</dbReference>
<accession>A0A194X2I7</accession>
<dbReference type="GeneID" id="28815021"/>
<dbReference type="STRING" id="149040.A0A194X2I7"/>
<comment type="cofactor">
    <cofactor evidence="8">
        <name>Zn(2+)</name>
        <dbReference type="ChEBI" id="CHEBI:29105"/>
    </cofactor>
    <text evidence="8">Binds 1 zinc ion per subunit.</text>
</comment>
<dbReference type="PANTHER" id="PTHR11271:SF6">
    <property type="entry name" value="GUANINE DEAMINASE"/>
    <property type="match status" value="1"/>
</dbReference>
<dbReference type="AlphaFoldDB" id="A0A194X2I7"/>
<dbReference type="GO" id="GO:0008270">
    <property type="term" value="F:zinc ion binding"/>
    <property type="evidence" value="ECO:0007669"/>
    <property type="project" value="UniProtKB-UniRule"/>
</dbReference>
<dbReference type="InterPro" id="IPR011059">
    <property type="entry name" value="Metal-dep_hydrolase_composite"/>
</dbReference>
<comment type="pathway">
    <text evidence="1 8">Purine metabolism; guanine degradation; xanthine from guanine: step 1/1.</text>
</comment>
<evidence type="ECO:0000256" key="5">
    <source>
        <dbReference type="ARBA" id="ARBA00022833"/>
    </source>
</evidence>
<keyword evidence="11" id="KW-1185">Reference proteome</keyword>
<gene>
    <name evidence="10" type="ORF">LY89DRAFT_138290</name>
</gene>
<dbReference type="EMBL" id="KQ947420">
    <property type="protein sequence ID" value="KUJ14410.1"/>
    <property type="molecule type" value="Genomic_DNA"/>
</dbReference>
<dbReference type="OrthoDB" id="194468at2759"/>
<keyword evidence="4 8" id="KW-0378">Hydrolase</keyword>
<keyword evidence="3 8" id="KW-0479">Metal-binding</keyword>
<dbReference type="FunFam" id="3.20.20.140:FF:000022">
    <property type="entry name" value="Guanine deaminase"/>
    <property type="match status" value="1"/>
</dbReference>
<evidence type="ECO:0000256" key="1">
    <source>
        <dbReference type="ARBA" id="ARBA00004984"/>
    </source>
</evidence>
<dbReference type="GO" id="GO:0006147">
    <property type="term" value="P:guanine catabolic process"/>
    <property type="evidence" value="ECO:0007669"/>
    <property type="project" value="UniProtKB-UniRule"/>
</dbReference>
<dbReference type="InterPro" id="IPR014311">
    <property type="entry name" value="Guanine_deaminase"/>
</dbReference>
<organism evidence="10 11">
    <name type="scientific">Mollisia scopiformis</name>
    <name type="common">Conifer needle endophyte fungus</name>
    <name type="synonym">Phialocephala scopiformis</name>
    <dbReference type="NCBI Taxonomy" id="149040"/>
    <lineage>
        <taxon>Eukaryota</taxon>
        <taxon>Fungi</taxon>
        <taxon>Dikarya</taxon>
        <taxon>Ascomycota</taxon>
        <taxon>Pezizomycotina</taxon>
        <taxon>Leotiomycetes</taxon>
        <taxon>Helotiales</taxon>
        <taxon>Mollisiaceae</taxon>
        <taxon>Mollisia</taxon>
    </lineage>
</organism>
<dbReference type="NCBIfam" id="TIGR02967">
    <property type="entry name" value="guan_deamin"/>
    <property type="match status" value="1"/>
</dbReference>
<dbReference type="GO" id="GO:0008892">
    <property type="term" value="F:guanine deaminase activity"/>
    <property type="evidence" value="ECO:0007669"/>
    <property type="project" value="UniProtKB-UniRule"/>
</dbReference>
<protein>
    <recommendedName>
        <fullName evidence="8">Guanine deaminase</fullName>
        <shortName evidence="8">Guanase</shortName>
        <ecNumber evidence="8">3.5.4.3</ecNumber>
    </recommendedName>
    <alternativeName>
        <fullName evidence="8">Guanine aminohydrolase</fullName>
    </alternativeName>
</protein>
<dbReference type="InterPro" id="IPR051607">
    <property type="entry name" value="Metallo-dep_hydrolases"/>
</dbReference>
<evidence type="ECO:0000256" key="8">
    <source>
        <dbReference type="RuleBase" id="RU366009"/>
    </source>
</evidence>
<dbReference type="EC" id="3.5.4.3" evidence="8"/>
<evidence type="ECO:0000256" key="4">
    <source>
        <dbReference type="ARBA" id="ARBA00022801"/>
    </source>
</evidence>
<keyword evidence="5 8" id="KW-0862">Zinc</keyword>
<dbReference type="GO" id="GO:0005829">
    <property type="term" value="C:cytosol"/>
    <property type="evidence" value="ECO:0007669"/>
    <property type="project" value="TreeGrafter"/>
</dbReference>
<evidence type="ECO:0000256" key="3">
    <source>
        <dbReference type="ARBA" id="ARBA00022723"/>
    </source>
</evidence>
<dbReference type="Gene3D" id="3.20.20.140">
    <property type="entry name" value="Metal-dependent hydrolases"/>
    <property type="match status" value="1"/>
</dbReference>
<comment type="catalytic activity">
    <reaction evidence="6 8">
        <text>guanine + H2O + H(+) = xanthine + NH4(+)</text>
        <dbReference type="Rhea" id="RHEA:14665"/>
        <dbReference type="ChEBI" id="CHEBI:15377"/>
        <dbReference type="ChEBI" id="CHEBI:15378"/>
        <dbReference type="ChEBI" id="CHEBI:16235"/>
        <dbReference type="ChEBI" id="CHEBI:17712"/>
        <dbReference type="ChEBI" id="CHEBI:28938"/>
        <dbReference type="EC" id="3.5.4.3"/>
    </reaction>
</comment>
<dbReference type="InterPro" id="IPR006680">
    <property type="entry name" value="Amidohydro-rel"/>
</dbReference>
<comment type="similarity">
    <text evidence="2 8">Belongs to the metallo-dependent hydrolases superfamily. ATZ/TRZ family.</text>
</comment>
<evidence type="ECO:0000256" key="7">
    <source>
        <dbReference type="ARBA" id="ARBA00056079"/>
    </source>
</evidence>
<proteinExistence type="inferred from homology"/>